<dbReference type="AlphaFoldDB" id="A0A8J5XVQ2"/>
<dbReference type="EC" id="6.1.1.5" evidence="3"/>
<dbReference type="InterPro" id="IPR001412">
    <property type="entry name" value="aa-tRNA-synth_I_CS"/>
</dbReference>
<dbReference type="GO" id="GO:0000049">
    <property type="term" value="F:tRNA binding"/>
    <property type="evidence" value="ECO:0007669"/>
    <property type="project" value="InterPro"/>
</dbReference>
<evidence type="ECO:0000256" key="1">
    <source>
        <dbReference type="ARBA" id="ARBA00004173"/>
    </source>
</evidence>
<feature type="domain" description="Aminoacyl-tRNA synthetase class Ia" evidence="13">
    <location>
        <begin position="84"/>
        <end position="718"/>
    </location>
</feature>
<keyword evidence="5 11" id="KW-0547">Nucleotide-binding</keyword>
<keyword evidence="8 11" id="KW-0030">Aminoacyl-tRNA synthetase</keyword>
<evidence type="ECO:0000256" key="3">
    <source>
        <dbReference type="ARBA" id="ARBA00013165"/>
    </source>
</evidence>
<dbReference type="InterPro" id="IPR033708">
    <property type="entry name" value="Anticodon_Ile_BEm"/>
</dbReference>
<dbReference type="PANTHER" id="PTHR42765">
    <property type="entry name" value="SOLEUCYL-TRNA SYNTHETASE"/>
    <property type="match status" value="1"/>
</dbReference>
<dbReference type="Gene3D" id="1.10.730.20">
    <property type="match status" value="1"/>
</dbReference>
<dbReference type="NCBIfam" id="TIGR00392">
    <property type="entry name" value="ileS"/>
    <property type="match status" value="1"/>
</dbReference>
<dbReference type="HAMAP" id="MF_02002">
    <property type="entry name" value="Ile_tRNA_synth_type1"/>
    <property type="match status" value="1"/>
</dbReference>
<comment type="subcellular location">
    <subcellularLocation>
        <location evidence="1">Mitochondrion</location>
    </subcellularLocation>
</comment>
<reference evidence="16" key="1">
    <citation type="submission" date="2021-05" db="EMBL/GenBank/DDBJ databases">
        <title>The genome of the haptophyte Pavlova lutheri (Diacronema luteri, Pavlovales) - a model for lipid biosynthesis in eukaryotic algae.</title>
        <authorList>
            <person name="Hulatt C.J."/>
            <person name="Posewitz M.C."/>
        </authorList>
    </citation>
    <scope>NUCLEOTIDE SEQUENCE</scope>
    <source>
        <strain evidence="16">NIVA-4/92</strain>
    </source>
</reference>
<evidence type="ECO:0000256" key="7">
    <source>
        <dbReference type="ARBA" id="ARBA00022917"/>
    </source>
</evidence>
<feature type="region of interest" description="Disordered" evidence="12">
    <location>
        <begin position="27"/>
        <end position="56"/>
    </location>
</feature>
<dbReference type="PANTHER" id="PTHR42765:SF1">
    <property type="entry name" value="ISOLEUCINE--TRNA LIGASE, MITOCHONDRIAL"/>
    <property type="match status" value="1"/>
</dbReference>
<dbReference type="CDD" id="cd07960">
    <property type="entry name" value="Anticodon_Ia_Ile_BEm"/>
    <property type="match status" value="1"/>
</dbReference>
<dbReference type="FunFam" id="3.40.50.620:FF:000111">
    <property type="entry name" value="Mitochondrial isoleucyl-tRNA synthetase"/>
    <property type="match status" value="1"/>
</dbReference>
<evidence type="ECO:0000256" key="2">
    <source>
        <dbReference type="ARBA" id="ARBA00005594"/>
    </source>
</evidence>
<protein>
    <recommendedName>
        <fullName evidence="3">isoleucine--tRNA ligase</fullName>
        <ecNumber evidence="3">6.1.1.5</ecNumber>
    </recommendedName>
    <alternativeName>
        <fullName evidence="9">Isoleucyl-tRNA synthetase</fullName>
    </alternativeName>
</protein>
<dbReference type="Proteomes" id="UP000751190">
    <property type="component" value="Unassembled WGS sequence"/>
</dbReference>
<keyword evidence="4 11" id="KW-0436">Ligase</keyword>
<keyword evidence="7 11" id="KW-0648">Protein biosynthesis</keyword>
<dbReference type="InterPro" id="IPR009008">
    <property type="entry name" value="Val/Leu/Ile-tRNA-synth_edit"/>
</dbReference>
<feature type="domain" description="Methionyl/Valyl/Leucyl/Isoleucyl-tRNA synthetase anticodon-binding" evidence="15">
    <location>
        <begin position="763"/>
        <end position="924"/>
    </location>
</feature>
<dbReference type="InterPro" id="IPR002300">
    <property type="entry name" value="aa-tRNA-synth_Ia"/>
</dbReference>
<dbReference type="GO" id="GO:0032543">
    <property type="term" value="P:mitochondrial translation"/>
    <property type="evidence" value="ECO:0007669"/>
    <property type="project" value="TreeGrafter"/>
</dbReference>
<proteinExistence type="inferred from homology"/>
<dbReference type="SUPFAM" id="SSF47323">
    <property type="entry name" value="Anticodon-binding domain of a subclass of class I aminoacyl-tRNA synthetases"/>
    <property type="match status" value="1"/>
</dbReference>
<dbReference type="InterPro" id="IPR002301">
    <property type="entry name" value="Ile-tRNA-ligase"/>
</dbReference>
<dbReference type="InterPro" id="IPR009080">
    <property type="entry name" value="tRNAsynth_Ia_anticodon-bd"/>
</dbReference>
<evidence type="ECO:0000256" key="5">
    <source>
        <dbReference type="ARBA" id="ARBA00022741"/>
    </source>
</evidence>
<evidence type="ECO:0000256" key="9">
    <source>
        <dbReference type="ARBA" id="ARBA00032665"/>
    </source>
</evidence>
<dbReference type="EMBL" id="JAGTXO010000003">
    <property type="protein sequence ID" value="KAG8469337.1"/>
    <property type="molecule type" value="Genomic_DNA"/>
</dbReference>
<dbReference type="InterPro" id="IPR010663">
    <property type="entry name" value="Znf_FPG/IleRS"/>
</dbReference>
<dbReference type="FunFam" id="1.10.730.20:FF:000001">
    <property type="entry name" value="Isoleucine--tRNA ligase"/>
    <property type="match status" value="1"/>
</dbReference>
<dbReference type="OMA" id="HCWRCKT"/>
<feature type="domain" description="Zinc finger FPG/IleRS-type" evidence="14">
    <location>
        <begin position="993"/>
        <end position="1018"/>
    </location>
</feature>
<dbReference type="Pfam" id="PF08264">
    <property type="entry name" value="Anticodon_1"/>
    <property type="match status" value="1"/>
</dbReference>
<evidence type="ECO:0000259" key="14">
    <source>
        <dbReference type="Pfam" id="PF06827"/>
    </source>
</evidence>
<dbReference type="OrthoDB" id="10264412at2759"/>
<keyword evidence="17" id="KW-1185">Reference proteome</keyword>
<dbReference type="Gene3D" id="3.40.50.620">
    <property type="entry name" value="HUPs"/>
    <property type="match status" value="2"/>
</dbReference>
<sequence length="1038" mass="111834">MVTIVAALQHRAAGLAARPARAFGGRLVRGTSSGATRPSRVARTAKKRGGSEEAGAESIYSGTVSLPKTSFDQRANAVVREPELQAFWKDARVYERLRDTNPGEPFTLHDGPPYANGDLHCGHALNKVLKDFINRFQMMQGRRVRFVPGWDCHGLPIELKVLQGIKSTTERRALTPLALRERAGAFALEAVDRQRAQFQRFGVWADWEAPYLTLDPAYEAAQLGVFGAMALNGHIYRGKKPVHWSPSTRTALAEAELEYPEGHTSRSIYVAMDVVVPSATLASLLAGAPASLAIWTTTPWTIPANLAIAINEKIEYALVRTPDGRALVVAKELVGALGATLGRAAAAGAASAPPVPLEHLGSLSGAELAGSRYRHPLVERDSPVVAGGEYITTESGTGLVHTAPGHGRDDYLTGMKYGLPLLSPVDDGGLFTAEAGPRLEGKSVLSDGNAEVIAMLAEAGALLAEESYAHKYPYDWRSKKPTIFRATEQWFASVDGFRDGALAAIGDVQWLPPSGKNRITAMTEGRSDWCISRQRAWGVPIPVFYKKGTGEALLTPETVEHVRALVAARGSNVWWEASVAELLPEGLRGLADEYEIGTDTMDVWFDSGSSWSAVADARQGLRYPADLYLEGSDQHRGWFQSSLLTSVAARGGAPYKTVLTHGFVLDEKGLKMSKSLGNVVDPMLVIGGGKDLKKEPPYGADVLRLWVSTVDYSSDVSIGPNILKQVFESYRKLRNTLRYLVGNLHDYSPQAHAVLLDELPQIDRWMLAQLDGVKAEVHDAYSTYQFYRAAQALMRFAVSDLSNFYLDIAKDRLYISAPNDPRRRACQTVLSALSEEMARAVAPLLPHLAEDVWQNLPYKSELSAESVFLSGWSAGAVDAAAAALAAERYSGWAAVREVRDDVNKALELARTQKLIGASLDAAVFIHAPNATLAQILGALPTDGVNDLRYVMLASTVELCAGADDVVAKSACVVTQRESATGCTVGVAPAGGTKCERCWNYCDSVGKDAAHPAICHRCVAAVNELGMKAPVAAGTPGAV</sequence>
<keyword evidence="6 11" id="KW-0067">ATP-binding</keyword>
<dbReference type="InterPro" id="IPR023585">
    <property type="entry name" value="Ile-tRNA-ligase_type1"/>
</dbReference>
<evidence type="ECO:0000256" key="10">
    <source>
        <dbReference type="ARBA" id="ARBA00048359"/>
    </source>
</evidence>
<comment type="caution">
    <text evidence="16">The sequence shown here is derived from an EMBL/GenBank/DDBJ whole genome shotgun (WGS) entry which is preliminary data.</text>
</comment>
<dbReference type="GO" id="GO:0002161">
    <property type="term" value="F:aminoacyl-tRNA deacylase activity"/>
    <property type="evidence" value="ECO:0007669"/>
    <property type="project" value="InterPro"/>
</dbReference>
<dbReference type="GO" id="GO:0004822">
    <property type="term" value="F:isoleucine-tRNA ligase activity"/>
    <property type="evidence" value="ECO:0007669"/>
    <property type="project" value="UniProtKB-EC"/>
</dbReference>
<dbReference type="PRINTS" id="PR00984">
    <property type="entry name" value="TRNASYNTHILE"/>
</dbReference>
<evidence type="ECO:0000256" key="8">
    <source>
        <dbReference type="ARBA" id="ARBA00023146"/>
    </source>
</evidence>
<evidence type="ECO:0000313" key="17">
    <source>
        <dbReference type="Proteomes" id="UP000751190"/>
    </source>
</evidence>
<gene>
    <name evidence="16" type="ORF">KFE25_007855</name>
</gene>
<evidence type="ECO:0000259" key="15">
    <source>
        <dbReference type="Pfam" id="PF08264"/>
    </source>
</evidence>
<evidence type="ECO:0000256" key="11">
    <source>
        <dbReference type="RuleBase" id="RU363035"/>
    </source>
</evidence>
<accession>A0A8J5XVQ2</accession>
<dbReference type="Gene3D" id="3.90.740.10">
    <property type="entry name" value="Valyl/Leucyl/Isoleucyl-tRNA synthetase, editing domain"/>
    <property type="match status" value="1"/>
</dbReference>
<dbReference type="PROSITE" id="PS00178">
    <property type="entry name" value="AA_TRNA_LIGASE_I"/>
    <property type="match status" value="1"/>
</dbReference>
<dbReference type="Pfam" id="PF00133">
    <property type="entry name" value="tRNA-synt_1"/>
    <property type="match status" value="1"/>
</dbReference>
<dbReference type="InterPro" id="IPR050081">
    <property type="entry name" value="Ile-tRNA_ligase"/>
</dbReference>
<evidence type="ECO:0000313" key="16">
    <source>
        <dbReference type="EMBL" id="KAG8469337.1"/>
    </source>
</evidence>
<organism evidence="16 17">
    <name type="scientific">Diacronema lutheri</name>
    <name type="common">Unicellular marine alga</name>
    <name type="synonym">Monochrysis lutheri</name>
    <dbReference type="NCBI Taxonomy" id="2081491"/>
    <lineage>
        <taxon>Eukaryota</taxon>
        <taxon>Haptista</taxon>
        <taxon>Haptophyta</taxon>
        <taxon>Pavlovophyceae</taxon>
        <taxon>Pavlovales</taxon>
        <taxon>Pavlovaceae</taxon>
        <taxon>Diacronema</taxon>
    </lineage>
</organism>
<evidence type="ECO:0000259" key="13">
    <source>
        <dbReference type="Pfam" id="PF00133"/>
    </source>
</evidence>
<dbReference type="CDD" id="cd00818">
    <property type="entry name" value="IleRS_core"/>
    <property type="match status" value="1"/>
</dbReference>
<dbReference type="GO" id="GO:0006428">
    <property type="term" value="P:isoleucyl-tRNA aminoacylation"/>
    <property type="evidence" value="ECO:0007669"/>
    <property type="project" value="InterPro"/>
</dbReference>
<name>A0A8J5XVQ2_DIALT</name>
<dbReference type="Pfam" id="PF06827">
    <property type="entry name" value="zf-FPG_IleRS"/>
    <property type="match status" value="1"/>
</dbReference>
<dbReference type="SUPFAM" id="SSF52374">
    <property type="entry name" value="Nucleotidylyl transferase"/>
    <property type="match status" value="1"/>
</dbReference>
<dbReference type="Gene3D" id="1.10.10.830">
    <property type="entry name" value="Ile-tRNA synthetase CP2 domain-like"/>
    <property type="match status" value="1"/>
</dbReference>
<dbReference type="InterPro" id="IPR013155">
    <property type="entry name" value="M/V/L/I-tRNA-synth_anticd-bd"/>
</dbReference>
<dbReference type="GO" id="GO:0005524">
    <property type="term" value="F:ATP binding"/>
    <property type="evidence" value="ECO:0007669"/>
    <property type="project" value="UniProtKB-KW"/>
</dbReference>
<evidence type="ECO:0000256" key="12">
    <source>
        <dbReference type="SAM" id="MobiDB-lite"/>
    </source>
</evidence>
<comment type="catalytic activity">
    <reaction evidence="10">
        <text>tRNA(Ile) + L-isoleucine + ATP = L-isoleucyl-tRNA(Ile) + AMP + diphosphate</text>
        <dbReference type="Rhea" id="RHEA:11060"/>
        <dbReference type="Rhea" id="RHEA-COMP:9666"/>
        <dbReference type="Rhea" id="RHEA-COMP:9695"/>
        <dbReference type="ChEBI" id="CHEBI:30616"/>
        <dbReference type="ChEBI" id="CHEBI:33019"/>
        <dbReference type="ChEBI" id="CHEBI:58045"/>
        <dbReference type="ChEBI" id="CHEBI:78442"/>
        <dbReference type="ChEBI" id="CHEBI:78528"/>
        <dbReference type="ChEBI" id="CHEBI:456215"/>
        <dbReference type="EC" id="6.1.1.5"/>
    </reaction>
</comment>
<evidence type="ECO:0000256" key="4">
    <source>
        <dbReference type="ARBA" id="ARBA00022598"/>
    </source>
</evidence>
<dbReference type="SUPFAM" id="SSF50677">
    <property type="entry name" value="ValRS/IleRS/LeuRS editing domain"/>
    <property type="match status" value="1"/>
</dbReference>
<dbReference type="GO" id="GO:0005739">
    <property type="term" value="C:mitochondrion"/>
    <property type="evidence" value="ECO:0007669"/>
    <property type="project" value="UniProtKB-SubCell"/>
</dbReference>
<dbReference type="InterPro" id="IPR014729">
    <property type="entry name" value="Rossmann-like_a/b/a_fold"/>
</dbReference>
<evidence type="ECO:0000256" key="6">
    <source>
        <dbReference type="ARBA" id="ARBA00022840"/>
    </source>
</evidence>
<comment type="similarity">
    <text evidence="2 11">Belongs to the class-I aminoacyl-tRNA synthetase family.</text>
</comment>